<dbReference type="EMBL" id="CAADJD010000028">
    <property type="protein sequence ID" value="VFS88113.1"/>
    <property type="molecule type" value="Genomic_DNA"/>
</dbReference>
<feature type="domain" description="HTH araC/xylS-type" evidence="7">
    <location>
        <begin position="160"/>
        <end position="260"/>
    </location>
</feature>
<dbReference type="Proteomes" id="UP000401081">
    <property type="component" value="Unassembled WGS sequence"/>
</dbReference>
<keyword evidence="1" id="KW-0678">Repressor</keyword>
<dbReference type="GO" id="GO:0003700">
    <property type="term" value="F:DNA-binding transcription factor activity"/>
    <property type="evidence" value="ECO:0007669"/>
    <property type="project" value="InterPro"/>
</dbReference>
<protein>
    <recommendedName>
        <fullName evidence="6">Arabinose operon regulatory protein</fullName>
    </recommendedName>
</protein>
<evidence type="ECO:0000256" key="3">
    <source>
        <dbReference type="ARBA" id="ARBA00023125"/>
    </source>
</evidence>
<evidence type="ECO:0000313" key="9">
    <source>
        <dbReference type="EMBL" id="VFS88113.1"/>
    </source>
</evidence>
<dbReference type="OrthoDB" id="5949386at2"/>
<dbReference type="InterPro" id="IPR009057">
    <property type="entry name" value="Homeodomain-like_sf"/>
</dbReference>
<keyword evidence="10" id="KW-1185">Reference proteome</keyword>
<dbReference type="GeneID" id="99776185"/>
<dbReference type="PROSITE" id="PS00041">
    <property type="entry name" value="HTH_ARAC_FAMILY_1"/>
    <property type="match status" value="1"/>
</dbReference>
<dbReference type="SMART" id="SM00342">
    <property type="entry name" value="HTH_ARAC"/>
    <property type="match status" value="1"/>
</dbReference>
<evidence type="ECO:0000256" key="6">
    <source>
        <dbReference type="ARBA" id="ARBA00044978"/>
    </source>
</evidence>
<evidence type="ECO:0000256" key="2">
    <source>
        <dbReference type="ARBA" id="ARBA00023015"/>
    </source>
</evidence>
<dbReference type="AlphaFoldDB" id="A0A2X3DXA2"/>
<organism evidence="9 10">
    <name type="scientific">Kluyvera cryocrescens</name>
    <name type="common">Kluyvera citrophila</name>
    <dbReference type="NCBI Taxonomy" id="580"/>
    <lineage>
        <taxon>Bacteria</taxon>
        <taxon>Pseudomonadati</taxon>
        <taxon>Pseudomonadota</taxon>
        <taxon>Gammaproteobacteria</taxon>
        <taxon>Enterobacterales</taxon>
        <taxon>Enterobacteriaceae</taxon>
        <taxon>Kluyvera</taxon>
    </lineage>
</organism>
<sequence>MTITLQPEALPGHHIIGLDSEHLNGGIVPWHKHIYAQLLYPAEGAVRVWAGGSVWMVHASCALWLPPQMPHKFVATGNVLLKTILINEAQSKIVGNRCFTTGISPLLRELLIAINQLTHQQQNSPDSEQQQRFSALETLILQEIKAGGKVSLELPWPRDMRLQSLCEELMNHPGYLPSLDNLADKISVSSRTLMRLFVKETGLTFRHWIQQMHVISAISLLEEGSSVAKIAHHLGYASAESFGNMFKRRTGYSPSKYSASIK</sequence>
<dbReference type="Gene3D" id="1.10.10.60">
    <property type="entry name" value="Homeodomain-like"/>
    <property type="match status" value="1"/>
</dbReference>
<dbReference type="InterPro" id="IPR014710">
    <property type="entry name" value="RmlC-like_jellyroll"/>
</dbReference>
<dbReference type="STRING" id="580.GCA_001266615_00087"/>
<dbReference type="Pfam" id="PF12833">
    <property type="entry name" value="HTH_18"/>
    <property type="match status" value="1"/>
</dbReference>
<gene>
    <name evidence="9" type="primary">ripA_2</name>
    <name evidence="9" type="ORF">NCTC12993_07072</name>
    <name evidence="8" type="ORF">QWU01_09525</name>
</gene>
<dbReference type="SUPFAM" id="SSF51182">
    <property type="entry name" value="RmlC-like cupins"/>
    <property type="match status" value="1"/>
</dbReference>
<dbReference type="SUPFAM" id="SSF46689">
    <property type="entry name" value="Homeodomain-like"/>
    <property type="match status" value="1"/>
</dbReference>
<reference evidence="8" key="2">
    <citation type="journal article" date="2023" name="J Glob Antimicrob Resist">
        <title>Emergence of NDM-1 and KPC-3 carbapenemases in Kluyvera cryocrescens: Investigating genetic heterogeneity and acquisition routes of blaNDM-1 in Enterobacterales species in Portugal.</title>
        <authorList>
            <person name="Loiodice M."/>
            <person name="Ribeiro M."/>
            <person name="Peixe L."/>
            <person name="Novais A."/>
        </authorList>
    </citation>
    <scope>NUCLEOTIDE SEQUENCE</scope>
    <source>
        <strain evidence="8">K629</strain>
    </source>
</reference>
<keyword evidence="3" id="KW-0238">DNA-binding</keyword>
<dbReference type="InterPro" id="IPR003313">
    <property type="entry name" value="AraC-bd"/>
</dbReference>
<evidence type="ECO:0000313" key="8">
    <source>
        <dbReference type="EMBL" id="MDW3777050.1"/>
    </source>
</evidence>
<dbReference type="FunFam" id="1.10.10.60:FF:000132">
    <property type="entry name" value="AraC family transcriptional regulator"/>
    <property type="match status" value="1"/>
</dbReference>
<name>A0A2X3DXA2_KLUCR</name>
<dbReference type="Gene3D" id="2.60.120.10">
    <property type="entry name" value="Jelly Rolls"/>
    <property type="match status" value="1"/>
</dbReference>
<keyword evidence="4" id="KW-0010">Activator</keyword>
<dbReference type="GO" id="GO:0043565">
    <property type="term" value="F:sequence-specific DNA binding"/>
    <property type="evidence" value="ECO:0007669"/>
    <property type="project" value="InterPro"/>
</dbReference>
<keyword evidence="5" id="KW-0804">Transcription</keyword>
<accession>A0A2X3DXA2</accession>
<dbReference type="PROSITE" id="PS01124">
    <property type="entry name" value="HTH_ARAC_FAMILY_2"/>
    <property type="match status" value="1"/>
</dbReference>
<dbReference type="CDD" id="cd06124">
    <property type="entry name" value="cupin_NimR-like_N"/>
    <property type="match status" value="1"/>
</dbReference>
<dbReference type="InterPro" id="IPR018060">
    <property type="entry name" value="HTH_AraC"/>
</dbReference>
<evidence type="ECO:0000256" key="1">
    <source>
        <dbReference type="ARBA" id="ARBA00022491"/>
    </source>
</evidence>
<dbReference type="PRINTS" id="PR00032">
    <property type="entry name" value="HTHARAC"/>
</dbReference>
<dbReference type="PANTHER" id="PTHR11019:SF159">
    <property type="entry name" value="TRANSCRIPTIONAL REGULATOR-RELATED"/>
    <property type="match status" value="1"/>
</dbReference>
<dbReference type="Pfam" id="PF02311">
    <property type="entry name" value="AraC_binding"/>
    <property type="match status" value="1"/>
</dbReference>
<dbReference type="EMBL" id="JAUEQX010000007">
    <property type="protein sequence ID" value="MDW3777050.1"/>
    <property type="molecule type" value="Genomic_DNA"/>
</dbReference>
<evidence type="ECO:0000259" key="7">
    <source>
        <dbReference type="PROSITE" id="PS01124"/>
    </source>
</evidence>
<dbReference type="RefSeq" id="WP_061279692.1">
    <property type="nucleotide sequence ID" value="NZ_DAMAZS010000001.1"/>
</dbReference>
<keyword evidence="2" id="KW-0805">Transcription regulation</keyword>
<reference evidence="9 10" key="1">
    <citation type="submission" date="2019-03" db="EMBL/GenBank/DDBJ databases">
        <authorList>
            <consortium name="Pathogen Informatics"/>
        </authorList>
    </citation>
    <scope>NUCLEOTIDE SEQUENCE [LARGE SCALE GENOMIC DNA]</scope>
    <source>
        <strain evidence="9 10">NCTC12993</strain>
    </source>
</reference>
<dbReference type="InterPro" id="IPR018062">
    <property type="entry name" value="HTH_AraC-typ_CS"/>
</dbReference>
<evidence type="ECO:0000256" key="4">
    <source>
        <dbReference type="ARBA" id="ARBA00023159"/>
    </source>
</evidence>
<evidence type="ECO:0000256" key="5">
    <source>
        <dbReference type="ARBA" id="ARBA00023163"/>
    </source>
</evidence>
<dbReference type="InterPro" id="IPR020449">
    <property type="entry name" value="Tscrpt_reg_AraC-type_HTH"/>
</dbReference>
<dbReference type="PANTHER" id="PTHR11019">
    <property type="entry name" value="HTH-TYPE TRANSCRIPTIONAL REGULATOR NIMR"/>
    <property type="match status" value="1"/>
</dbReference>
<proteinExistence type="predicted"/>
<dbReference type="InterPro" id="IPR011051">
    <property type="entry name" value="RmlC_Cupin_sf"/>
</dbReference>
<dbReference type="Proteomes" id="UP001276300">
    <property type="component" value="Unassembled WGS sequence"/>
</dbReference>
<evidence type="ECO:0000313" key="10">
    <source>
        <dbReference type="Proteomes" id="UP000401081"/>
    </source>
</evidence>